<dbReference type="GO" id="GO:0042173">
    <property type="term" value="P:regulation of sporulation resulting in formation of a cellular spore"/>
    <property type="evidence" value="ECO:0007669"/>
    <property type="project" value="InterPro"/>
</dbReference>
<proteinExistence type="predicted"/>
<evidence type="ECO:0000256" key="1">
    <source>
        <dbReference type="ARBA" id="ARBA00023125"/>
    </source>
</evidence>
<dbReference type="GO" id="GO:0005509">
    <property type="term" value="F:calcium ion binding"/>
    <property type="evidence" value="ECO:0007669"/>
    <property type="project" value="InterPro"/>
</dbReference>
<evidence type="ECO:0000259" key="3">
    <source>
        <dbReference type="PROSITE" id="PS50110"/>
    </source>
</evidence>
<reference evidence="4" key="5">
    <citation type="submission" date="2021-09" db="EMBL/GenBank/DDBJ databases">
        <authorList>
            <person name="Gilroy R."/>
        </authorList>
    </citation>
    <scope>NUCLEOTIDE SEQUENCE</scope>
    <source>
        <strain evidence="4">CHK193-16274</strain>
    </source>
</reference>
<evidence type="ECO:0000313" key="6">
    <source>
        <dbReference type="EMBL" id="RGO06547.1"/>
    </source>
</evidence>
<dbReference type="GO" id="GO:0003700">
    <property type="term" value="F:DNA-binding transcription factor activity"/>
    <property type="evidence" value="ECO:0007669"/>
    <property type="project" value="InterPro"/>
</dbReference>
<dbReference type="Gene3D" id="3.40.50.2300">
    <property type="match status" value="1"/>
</dbReference>
<dbReference type="RefSeq" id="WP_087258069.1">
    <property type="nucleotide sequence ID" value="NZ_CAJFOD010000032.1"/>
</dbReference>
<dbReference type="InterPro" id="IPR036388">
    <property type="entry name" value="WH-like_DNA-bd_sf"/>
</dbReference>
<dbReference type="GO" id="GO:0005737">
    <property type="term" value="C:cytoplasm"/>
    <property type="evidence" value="ECO:0007669"/>
    <property type="project" value="InterPro"/>
</dbReference>
<reference evidence="5" key="2">
    <citation type="journal article" date="2018" name="BMC Genomics">
        <title>Whole genome sequencing and function prediction of 133 gut anaerobes isolated from chicken caecum in pure cultures.</title>
        <authorList>
            <person name="Medvecky M."/>
            <person name="Cejkova D."/>
            <person name="Polansky O."/>
            <person name="Karasova D."/>
            <person name="Kubasova T."/>
            <person name="Cizek A."/>
            <person name="Rychlik I."/>
        </authorList>
    </citation>
    <scope>NUCLEOTIDE SEQUENCE</scope>
    <source>
        <strain evidence="5">An149</strain>
    </source>
</reference>
<reference evidence="6 8" key="3">
    <citation type="submission" date="2018-08" db="EMBL/GenBank/DDBJ databases">
        <title>A genome reference for cultivated species of the human gut microbiota.</title>
        <authorList>
            <person name="Zou Y."/>
            <person name="Xue W."/>
            <person name="Luo G."/>
        </authorList>
    </citation>
    <scope>NUCLEOTIDE SEQUENCE [LARGE SCALE GENOMIC DNA]</scope>
    <source>
        <strain evidence="6 8">OM02-6</strain>
    </source>
</reference>
<dbReference type="GO" id="GO:0000160">
    <property type="term" value="P:phosphorelay signal transduction system"/>
    <property type="evidence" value="ECO:0007669"/>
    <property type="project" value="InterPro"/>
</dbReference>
<dbReference type="PROSITE" id="PS50110">
    <property type="entry name" value="RESPONSE_REGULATORY"/>
    <property type="match status" value="1"/>
</dbReference>
<feature type="modified residue" description="4-aspartylphosphate" evidence="2">
    <location>
        <position position="57"/>
    </location>
</feature>
<keyword evidence="2" id="KW-0597">Phosphoprotein</keyword>
<dbReference type="EMBL" id="DYWV01000235">
    <property type="protein sequence ID" value="HJF40666.1"/>
    <property type="molecule type" value="Genomic_DNA"/>
</dbReference>
<dbReference type="Gene3D" id="1.10.10.10">
    <property type="entry name" value="Winged helix-like DNA-binding domain superfamily/Winged helix DNA-binding domain"/>
    <property type="match status" value="1"/>
</dbReference>
<sequence>MNKKIRIVVLTEDYLLKESLVNKINSNSDYEIIGIFDDGIKCLKYLINHESDLFVIDFMLTNIDAVGLITQLKKNNPQSFKKLICISDFDILIFDILKELSIDYCLRKPFNLDYFMEIVKRMFDDKFENSKKQDNKLIKNELNKIFIDIGVPCHLKGYNYLLTGISEVCNNINLLDEVTKKLYPSIARKCGTTASRVEQSIRHVIKVTWMNGNQKELEKIFGIRAKRRPCNSEFISKMADILSTSYY</sequence>
<evidence type="ECO:0000313" key="8">
    <source>
        <dbReference type="Proteomes" id="UP000261087"/>
    </source>
</evidence>
<evidence type="ECO:0000313" key="7">
    <source>
        <dbReference type="Proteomes" id="UP000196258"/>
    </source>
</evidence>
<dbReference type="AlphaFoldDB" id="A0A1Y4ELC3"/>
<dbReference type="EMBL" id="NFLB01000016">
    <property type="protein sequence ID" value="OUQ03827.1"/>
    <property type="molecule type" value="Genomic_DNA"/>
</dbReference>
<reference evidence="4" key="4">
    <citation type="journal article" date="2021" name="PeerJ">
        <title>Extensive microbial diversity within the chicken gut microbiome revealed by metagenomics and culture.</title>
        <authorList>
            <person name="Gilroy R."/>
            <person name="Ravi A."/>
            <person name="Getino M."/>
            <person name="Pursley I."/>
            <person name="Horton D.L."/>
            <person name="Alikhan N.F."/>
            <person name="Baker D."/>
            <person name="Gharbi K."/>
            <person name="Hall N."/>
            <person name="Watson M."/>
            <person name="Adriaenssens E.M."/>
            <person name="Foster-Nyarko E."/>
            <person name="Jarju S."/>
            <person name="Secka A."/>
            <person name="Antonio M."/>
            <person name="Oren A."/>
            <person name="Chaudhuri R.R."/>
            <person name="La Ragione R."/>
            <person name="Hildebrand F."/>
            <person name="Pallen M.J."/>
        </authorList>
    </citation>
    <scope>NUCLEOTIDE SEQUENCE</scope>
    <source>
        <strain evidence="4">CHK193-16274</strain>
    </source>
</reference>
<feature type="domain" description="Response regulatory" evidence="3">
    <location>
        <begin position="6"/>
        <end position="123"/>
    </location>
</feature>
<name>A0A1Y4ELC3_9FIRM</name>
<dbReference type="EMBL" id="QSVF01000047">
    <property type="protein sequence ID" value="RGO06547.1"/>
    <property type="molecule type" value="Genomic_DNA"/>
</dbReference>
<evidence type="ECO:0000256" key="2">
    <source>
        <dbReference type="PROSITE-ProRule" id="PRU00169"/>
    </source>
</evidence>
<comment type="caution">
    <text evidence="5">The sequence shown here is derived from an EMBL/GenBank/DDBJ whole genome shotgun (WGS) entry which is preliminary data.</text>
</comment>
<dbReference type="InterPro" id="IPR016032">
    <property type="entry name" value="Sig_transdc_resp-reg_C-effctor"/>
</dbReference>
<dbReference type="InterPro" id="IPR011006">
    <property type="entry name" value="CheY-like_superfamily"/>
</dbReference>
<dbReference type="Proteomes" id="UP000196258">
    <property type="component" value="Unassembled WGS sequence"/>
</dbReference>
<dbReference type="SUPFAM" id="SSF46894">
    <property type="entry name" value="C-terminal effector domain of the bipartite response regulators"/>
    <property type="match status" value="1"/>
</dbReference>
<reference evidence="7" key="1">
    <citation type="submission" date="2017-04" db="EMBL/GenBank/DDBJ databases">
        <title>Function of individual gut microbiota members based on whole genome sequencing of pure cultures obtained from chicken caecum.</title>
        <authorList>
            <person name="Medvecky M."/>
            <person name="Cejkova D."/>
            <person name="Polansky O."/>
            <person name="Karasova D."/>
            <person name="Kubasova T."/>
            <person name="Cizek A."/>
            <person name="Rychlik I."/>
        </authorList>
    </citation>
    <scope>NUCLEOTIDE SEQUENCE [LARGE SCALE GENOMIC DNA]</scope>
    <source>
        <strain evidence="7">An149</strain>
    </source>
</reference>
<protein>
    <submittedName>
        <fullName evidence="4">Response regulator</fullName>
    </submittedName>
    <submittedName>
        <fullName evidence="5">Transcriptional regulator</fullName>
    </submittedName>
</protein>
<dbReference type="Pfam" id="PF08769">
    <property type="entry name" value="Spo0A_C"/>
    <property type="match status" value="1"/>
</dbReference>
<dbReference type="SUPFAM" id="SSF52172">
    <property type="entry name" value="CheY-like"/>
    <property type="match status" value="1"/>
</dbReference>
<gene>
    <name evidence="5" type="ORF">B5E91_12020</name>
    <name evidence="6" type="ORF">DXB31_11635</name>
    <name evidence="4" type="ORF">K8V91_07055</name>
</gene>
<dbReference type="Proteomes" id="UP000261087">
    <property type="component" value="Unassembled WGS sequence"/>
</dbReference>
<accession>A0A1Y4ELC3</accession>
<keyword evidence="1" id="KW-0238">DNA-binding</keyword>
<evidence type="ECO:0000313" key="4">
    <source>
        <dbReference type="EMBL" id="HJF40666.1"/>
    </source>
</evidence>
<dbReference type="GO" id="GO:0003677">
    <property type="term" value="F:DNA binding"/>
    <property type="evidence" value="ECO:0007669"/>
    <property type="project" value="UniProtKB-KW"/>
</dbReference>
<dbReference type="InterPro" id="IPR014879">
    <property type="entry name" value="Spo0A_C"/>
</dbReference>
<evidence type="ECO:0000313" key="5">
    <source>
        <dbReference type="EMBL" id="OUQ03827.1"/>
    </source>
</evidence>
<organism evidence="5 7">
    <name type="scientific">Thomasclavelia spiroformis</name>
    <dbReference type="NCBI Taxonomy" id="29348"/>
    <lineage>
        <taxon>Bacteria</taxon>
        <taxon>Bacillati</taxon>
        <taxon>Bacillota</taxon>
        <taxon>Erysipelotrichia</taxon>
        <taxon>Erysipelotrichales</taxon>
        <taxon>Coprobacillaceae</taxon>
        <taxon>Thomasclavelia</taxon>
    </lineage>
</organism>
<dbReference type="InterPro" id="IPR001789">
    <property type="entry name" value="Sig_transdc_resp-reg_receiver"/>
</dbReference>
<dbReference type="Proteomes" id="UP000749320">
    <property type="component" value="Unassembled WGS sequence"/>
</dbReference>